<dbReference type="Pfam" id="PF00746">
    <property type="entry name" value="Gram_pos_anchor"/>
    <property type="match status" value="1"/>
</dbReference>
<keyword evidence="3" id="KW-0732">Signal</keyword>
<sequence>MTRTASVDGATGKVTYSAWTTGNFDQYDVPAITGYTPSSTKVDRLHVDSNTSDSNVSITYAANPTVAEVIFIDDDRNGQQVDSEYKYGKFGESFQVEIPDNYRLTDSTTPTEYTYNVPSSYFTPQLVRIHLKHQLEHRLVENDVYYQQVREINFGSDKEPVMVGSLTKHEYDNGEGVRYWPITNGTLLGKMTGHVSYDLVTHEIVSYDDDWTILKTAGQVFKLTDPGELANGVLTGSSDTDGRGVAEWVGQAGTDSDYQKYPIRLYASTAETKQINTALPLPFPMPSFIQFVTNSDFQPARERNDQEITGFKFADLSANDIKDYGPYSLDDDNGVLKAKTYLPVMVGYYPYVEKTISRTITVVKPDGSKQQIIQQAALDKRVNITYNAPEEEWSTASFAEYNAPEIPGYKPSRNAPAVTVTAKSEFSPILITYLPDPTAQGEGPATTEPTTPSTGSQKSNPQGVRVSAATPGMAKLADTGKTAPVAAQLPQTGNNQESLAAVGLALFGLTSGWLGLSRKRRKQD</sequence>
<comment type="caution">
    <text evidence="8">The sequence shown here is derived from an EMBL/GenBank/DDBJ whole genome shotgun (WGS) entry which is preliminary data.</text>
</comment>
<feature type="transmembrane region" description="Helical" evidence="6">
    <location>
        <begin position="498"/>
        <end position="516"/>
    </location>
</feature>
<keyword evidence="2" id="KW-0964">Secreted</keyword>
<feature type="domain" description="Gram-positive cocci surface proteins LPxTG" evidence="7">
    <location>
        <begin position="489"/>
        <end position="524"/>
    </location>
</feature>
<evidence type="ECO:0000256" key="5">
    <source>
        <dbReference type="SAM" id="MobiDB-lite"/>
    </source>
</evidence>
<evidence type="ECO:0000313" key="8">
    <source>
        <dbReference type="EMBL" id="KRM15633.1"/>
    </source>
</evidence>
<keyword evidence="6" id="KW-0472">Membrane</keyword>
<dbReference type="Pfam" id="PF17966">
    <property type="entry name" value="Muc_B2"/>
    <property type="match status" value="2"/>
</dbReference>
<protein>
    <submittedName>
        <fullName evidence="8">LPXTG-motif cell wall anchor domain protein</fullName>
    </submittedName>
</protein>
<evidence type="ECO:0000259" key="7">
    <source>
        <dbReference type="PROSITE" id="PS50847"/>
    </source>
</evidence>
<feature type="region of interest" description="Disordered" evidence="5">
    <location>
        <begin position="435"/>
        <end position="467"/>
    </location>
</feature>
<proteinExistence type="predicted"/>
<keyword evidence="1" id="KW-0134">Cell wall</keyword>
<dbReference type="NCBIfam" id="TIGR01167">
    <property type="entry name" value="LPXTG_anchor"/>
    <property type="match status" value="1"/>
</dbReference>
<dbReference type="InterPro" id="IPR019931">
    <property type="entry name" value="LPXTG_anchor"/>
</dbReference>
<name>A0A0R1WCQ7_9LACO</name>
<evidence type="ECO:0000256" key="3">
    <source>
        <dbReference type="ARBA" id="ARBA00022729"/>
    </source>
</evidence>
<reference evidence="8 9" key="1">
    <citation type="journal article" date="2015" name="Genome Announc.">
        <title>Expanding the biotechnology potential of lactobacilli through comparative genomics of 213 strains and associated genera.</title>
        <authorList>
            <person name="Sun Z."/>
            <person name="Harris H.M."/>
            <person name="McCann A."/>
            <person name="Guo C."/>
            <person name="Argimon S."/>
            <person name="Zhang W."/>
            <person name="Yang X."/>
            <person name="Jeffery I.B."/>
            <person name="Cooney J.C."/>
            <person name="Kagawa T.F."/>
            <person name="Liu W."/>
            <person name="Song Y."/>
            <person name="Salvetti E."/>
            <person name="Wrobel A."/>
            <person name="Rasinkangas P."/>
            <person name="Parkhill J."/>
            <person name="Rea M.C."/>
            <person name="O'Sullivan O."/>
            <person name="Ritari J."/>
            <person name="Douillard F.P."/>
            <person name="Paul Ross R."/>
            <person name="Yang R."/>
            <person name="Briner A.E."/>
            <person name="Felis G.E."/>
            <person name="de Vos W.M."/>
            <person name="Barrangou R."/>
            <person name="Klaenhammer T.R."/>
            <person name="Caufield P.W."/>
            <person name="Cui Y."/>
            <person name="Zhang H."/>
            <person name="O'Toole P.W."/>
        </authorList>
    </citation>
    <scope>NUCLEOTIDE SEQUENCE [LARGE SCALE GENOMIC DNA]</scope>
    <source>
        <strain evidence="8 9">DSM 4864</strain>
    </source>
</reference>
<organism evidence="8 9">
    <name type="scientific">Limosilactobacillus oris DSM 4864</name>
    <dbReference type="NCBI Taxonomy" id="1423779"/>
    <lineage>
        <taxon>Bacteria</taxon>
        <taxon>Bacillati</taxon>
        <taxon>Bacillota</taxon>
        <taxon>Bacilli</taxon>
        <taxon>Lactobacillales</taxon>
        <taxon>Lactobacillaceae</taxon>
        <taxon>Limosilactobacillus</taxon>
    </lineage>
</organism>
<dbReference type="InterPro" id="IPR041495">
    <property type="entry name" value="Mub_B2"/>
</dbReference>
<keyword evidence="6" id="KW-1133">Transmembrane helix</keyword>
<dbReference type="Proteomes" id="UP000050973">
    <property type="component" value="Unassembled WGS sequence"/>
</dbReference>
<evidence type="ECO:0000256" key="1">
    <source>
        <dbReference type="ARBA" id="ARBA00022512"/>
    </source>
</evidence>
<dbReference type="PATRIC" id="fig|1423779.3.peg.1966"/>
<keyword evidence="4" id="KW-0572">Peptidoglycan-anchor</keyword>
<gene>
    <name evidence="8" type="ORF">FC49_GL001900</name>
</gene>
<evidence type="ECO:0000256" key="6">
    <source>
        <dbReference type="SAM" id="Phobius"/>
    </source>
</evidence>
<accession>A0A0R1WCQ7</accession>
<evidence type="ECO:0000256" key="2">
    <source>
        <dbReference type="ARBA" id="ARBA00022525"/>
    </source>
</evidence>
<evidence type="ECO:0000256" key="4">
    <source>
        <dbReference type="ARBA" id="ARBA00023088"/>
    </source>
</evidence>
<dbReference type="Gene3D" id="2.60.40.4300">
    <property type="match status" value="2"/>
</dbReference>
<dbReference type="EMBL" id="AZGE01000009">
    <property type="protein sequence ID" value="KRM15633.1"/>
    <property type="molecule type" value="Genomic_DNA"/>
</dbReference>
<dbReference type="AlphaFoldDB" id="A0A0R1WCQ7"/>
<feature type="compositionally biased region" description="Low complexity" evidence="5">
    <location>
        <begin position="441"/>
        <end position="456"/>
    </location>
</feature>
<evidence type="ECO:0000313" key="9">
    <source>
        <dbReference type="Proteomes" id="UP000050973"/>
    </source>
</evidence>
<dbReference type="Gene3D" id="3.10.20.320">
    <property type="entry name" value="Putative peptidoglycan bound protein (lpxtg motif)"/>
    <property type="match status" value="1"/>
</dbReference>
<dbReference type="PROSITE" id="PS50847">
    <property type="entry name" value="GRAM_POS_ANCHORING"/>
    <property type="match status" value="1"/>
</dbReference>
<keyword evidence="6" id="KW-0812">Transmembrane</keyword>